<dbReference type="GO" id="GO:0006419">
    <property type="term" value="P:alanyl-tRNA aminoacylation"/>
    <property type="evidence" value="ECO:0007669"/>
    <property type="project" value="UniProtKB-UniRule"/>
</dbReference>
<dbReference type="NCBIfam" id="TIGR00344">
    <property type="entry name" value="alaS"/>
    <property type="match status" value="1"/>
</dbReference>
<organism evidence="17 18">
    <name type="scientific">Hujiaoplasma nucleasis</name>
    <dbReference type="NCBI Taxonomy" id="2725268"/>
    <lineage>
        <taxon>Bacteria</taxon>
        <taxon>Bacillati</taxon>
        <taxon>Mycoplasmatota</taxon>
        <taxon>Mollicutes</taxon>
        <taxon>Candidatus Izemoplasmatales</taxon>
        <taxon>Hujiaoplasmataceae</taxon>
        <taxon>Hujiaoplasma</taxon>
    </lineage>
</organism>
<evidence type="ECO:0000256" key="3">
    <source>
        <dbReference type="ARBA" id="ARBA00022555"/>
    </source>
</evidence>
<sequence>MKRLKGHEIREIWLNFFKDKNHKIEESASLIPNNDPTLLWMNSGVAAMKAYFDGRIVPKNPRMVNVQKCIRTNDIENVGNTARHHTFFEMMGNFSIGDYFRDEAIEYAYEILTSPKYFDFPLEKLYFTYYPTDIDTYNKWLEIGIEADHLISSENNFWEIGTGPCGPCTEIFFDRGPEFGDFTTESIKKDIENDRYVELWNIVLSQYNAKENLTREEYPELPNKNIDTGAGLERFASVFQNAKTNFETDLFLPIIEKFADISGIEYKGQKSFKIIADHIRTITMALNDGAMISNEGRGYVIRRLLRRAVKHGKQNGITRPFLSELVTVVIDLMKPSYPDLLDRQDMIKKIIHSEEIKFLETLQSGEEKLKDMINQTQSHMIKGEDAFILYDTYGFPLELTEEYAEELGYKVDVKAFEVEMSKQKERARSARTETSSLASQNQDYLNFTDESIFVGYEKLSQLAKIIKVFPEGIVLDKTPFYATSGGQLADKGIIYNDDITLHVIDVNKLPNGQFIHMIKEDINQSLEGKEMTAKVDQVNREFTEYHHSATHLLFKVLRDRLGSHVSQQGSQVSSESLRFDFNHYESIDDSLILEIEKDVNDMIQDSYKTSTSILSIDQAKEKGAIAEFGEKYSDKVRTVDLKYTLDLCGGTHVKDISDIGRFAIKSLYSIGSGIYRIEALVNDRVDNLVDELKGLNEDIENVKRKAHRIIDEAKEEGIVLSIDFSDNYKAKGSYQDVIHQRDLLKIYQNQVKNLEKEYQRIKEEKAMQSLSDFTKDTYGQKIISIVNDVNGGVLKQVADDLIDTLDKGFVFLASIYNEKVIFVAKSNDPNIDAGRIVKEAAIICQGNGGGRKDFAQAGGKDTERVQEAIDKVKDLVL</sequence>
<dbReference type="GO" id="GO:0008270">
    <property type="term" value="F:zinc ion binding"/>
    <property type="evidence" value="ECO:0007669"/>
    <property type="project" value="UniProtKB-UniRule"/>
</dbReference>
<feature type="binding site" evidence="14">
    <location>
        <position position="648"/>
    </location>
    <ligand>
        <name>Zn(2+)</name>
        <dbReference type="ChEBI" id="CHEBI:29105"/>
    </ligand>
</feature>
<evidence type="ECO:0000256" key="11">
    <source>
        <dbReference type="ARBA" id="ARBA00023146"/>
    </source>
</evidence>
<dbReference type="Gene3D" id="3.10.310.40">
    <property type="match status" value="1"/>
</dbReference>
<dbReference type="SUPFAM" id="SSF101353">
    <property type="entry name" value="Putative anticodon-binding domain of alanyl-tRNA synthetase (AlaRS)"/>
    <property type="match status" value="1"/>
</dbReference>
<gene>
    <name evidence="14 17" type="primary">alaS</name>
    <name evidence="17" type="ORF">HF295_00685</name>
</gene>
<dbReference type="FunFam" id="3.30.980.10:FF:000004">
    <property type="entry name" value="Alanine--tRNA ligase, cytoplasmic"/>
    <property type="match status" value="1"/>
</dbReference>
<protein>
    <recommendedName>
        <fullName evidence="14">Alanine--tRNA ligase</fullName>
        <ecNumber evidence="14">6.1.1.7</ecNumber>
    </recommendedName>
    <alternativeName>
        <fullName evidence="14">Alanyl-tRNA synthetase</fullName>
        <shortName evidence="14">AlaRS</shortName>
    </alternativeName>
</protein>
<dbReference type="CDD" id="cd00673">
    <property type="entry name" value="AlaRS_core"/>
    <property type="match status" value="1"/>
</dbReference>
<evidence type="ECO:0000256" key="15">
    <source>
        <dbReference type="SAM" id="Coils"/>
    </source>
</evidence>
<evidence type="ECO:0000256" key="5">
    <source>
        <dbReference type="ARBA" id="ARBA00022723"/>
    </source>
</evidence>
<reference evidence="17 18" key="1">
    <citation type="submission" date="2020-04" db="EMBL/GenBank/DDBJ databases">
        <authorList>
            <person name="Zheng R.K."/>
            <person name="Sun C.M."/>
        </authorList>
    </citation>
    <scope>NUCLEOTIDE SEQUENCE [LARGE SCALE GENOMIC DNA]</scope>
    <source>
        <strain evidence="18">zrk29</strain>
    </source>
</reference>
<evidence type="ECO:0000256" key="2">
    <source>
        <dbReference type="ARBA" id="ARBA00022490"/>
    </source>
</evidence>
<feature type="coiled-coil region" evidence="15">
    <location>
        <begin position="685"/>
        <end position="771"/>
    </location>
</feature>
<dbReference type="InterPro" id="IPR018164">
    <property type="entry name" value="Ala-tRNA-synth_IIc_N"/>
</dbReference>
<dbReference type="InterPro" id="IPR045864">
    <property type="entry name" value="aa-tRNA-synth_II/BPL/LPL"/>
</dbReference>
<dbReference type="Pfam" id="PF02272">
    <property type="entry name" value="DHHA1"/>
    <property type="match status" value="1"/>
</dbReference>
<evidence type="ECO:0000256" key="8">
    <source>
        <dbReference type="ARBA" id="ARBA00022840"/>
    </source>
</evidence>
<proteinExistence type="inferred from homology"/>
<evidence type="ECO:0000313" key="18">
    <source>
        <dbReference type="Proteomes" id="UP000512167"/>
    </source>
</evidence>
<keyword evidence="18" id="KW-1185">Reference proteome</keyword>
<dbReference type="InterPro" id="IPR050058">
    <property type="entry name" value="Ala-tRNA_ligase"/>
</dbReference>
<keyword evidence="8 14" id="KW-0067">ATP-binding</keyword>
<dbReference type="FunFam" id="3.30.930.10:FF:000046">
    <property type="entry name" value="Alanine--tRNA ligase"/>
    <property type="match status" value="1"/>
</dbReference>
<dbReference type="Gene3D" id="2.40.30.130">
    <property type="match status" value="1"/>
</dbReference>
<dbReference type="GO" id="GO:0000049">
    <property type="term" value="F:tRNA binding"/>
    <property type="evidence" value="ECO:0007669"/>
    <property type="project" value="UniProtKB-KW"/>
</dbReference>
<evidence type="ECO:0000256" key="6">
    <source>
        <dbReference type="ARBA" id="ARBA00022741"/>
    </source>
</evidence>
<dbReference type="PRINTS" id="PR00980">
    <property type="entry name" value="TRNASYNTHALA"/>
</dbReference>
<dbReference type="EC" id="6.1.1.7" evidence="14"/>
<dbReference type="Pfam" id="PF07973">
    <property type="entry name" value="tRNA_SAD"/>
    <property type="match status" value="1"/>
</dbReference>
<dbReference type="InterPro" id="IPR023033">
    <property type="entry name" value="Ala_tRNA_ligase_euk/bac"/>
</dbReference>
<dbReference type="PANTHER" id="PTHR11777">
    <property type="entry name" value="ALANYL-TRNA SYNTHETASE"/>
    <property type="match status" value="1"/>
</dbReference>
<feature type="domain" description="Alanyl-transfer RNA synthetases family profile" evidence="16">
    <location>
        <begin position="4"/>
        <end position="691"/>
    </location>
</feature>
<dbReference type="SUPFAM" id="SSF55186">
    <property type="entry name" value="ThrRS/AlaRS common domain"/>
    <property type="match status" value="1"/>
</dbReference>
<comment type="domain">
    <text evidence="14">Consists of three domains; the N-terminal catalytic domain, the editing domain and the C-terminal C-Ala domain. The editing domain removes incorrectly charged amino acids, while the C-Ala domain, along with tRNA(Ala), serves as a bridge to cooperatively bring together the editing and aminoacylation centers thus stimulating deacylation of misacylated tRNAs.</text>
</comment>
<keyword evidence="7 14" id="KW-0862">Zinc</keyword>
<comment type="subcellular location">
    <subcellularLocation>
        <location evidence="14">Cytoplasm</location>
    </subcellularLocation>
</comment>
<keyword evidence="15" id="KW-0175">Coiled coil</keyword>
<dbReference type="InterPro" id="IPR018165">
    <property type="entry name" value="Ala-tRNA-synth_IIc_core"/>
</dbReference>
<dbReference type="RefSeq" id="WP_312031921.1">
    <property type="nucleotide sequence ID" value="NZ_CP051151.1"/>
</dbReference>
<keyword evidence="9 14" id="KW-0694">RNA-binding</keyword>
<dbReference type="Gene3D" id="3.30.54.20">
    <property type="match status" value="1"/>
</dbReference>
<evidence type="ECO:0000256" key="10">
    <source>
        <dbReference type="ARBA" id="ARBA00022917"/>
    </source>
</evidence>
<comment type="function">
    <text evidence="12 14">Catalyzes the attachment of alanine to tRNA(Ala) in a two-step reaction: alanine is first activated by ATP to form Ala-AMP and then transferred to the acceptor end of tRNA(Ala). Also edits incorrectly charged Ser-tRNA(Ala) and Gly-tRNA(Ala) via its editing domain.</text>
</comment>
<evidence type="ECO:0000256" key="7">
    <source>
        <dbReference type="ARBA" id="ARBA00022833"/>
    </source>
</evidence>
<dbReference type="SUPFAM" id="SSF55681">
    <property type="entry name" value="Class II aaRS and biotin synthetases"/>
    <property type="match status" value="1"/>
</dbReference>
<dbReference type="InterPro" id="IPR018163">
    <property type="entry name" value="Thr/Ala-tRNA-synth_IIc_edit"/>
</dbReference>
<evidence type="ECO:0000259" key="16">
    <source>
        <dbReference type="PROSITE" id="PS50860"/>
    </source>
</evidence>
<dbReference type="InterPro" id="IPR009000">
    <property type="entry name" value="Transl_B-barrel_sf"/>
</dbReference>
<dbReference type="Pfam" id="PF01411">
    <property type="entry name" value="tRNA-synt_2c"/>
    <property type="match status" value="1"/>
</dbReference>
<comment type="catalytic activity">
    <reaction evidence="13 14">
        <text>tRNA(Ala) + L-alanine + ATP = L-alanyl-tRNA(Ala) + AMP + diphosphate</text>
        <dbReference type="Rhea" id="RHEA:12540"/>
        <dbReference type="Rhea" id="RHEA-COMP:9657"/>
        <dbReference type="Rhea" id="RHEA-COMP:9923"/>
        <dbReference type="ChEBI" id="CHEBI:30616"/>
        <dbReference type="ChEBI" id="CHEBI:33019"/>
        <dbReference type="ChEBI" id="CHEBI:57972"/>
        <dbReference type="ChEBI" id="CHEBI:78442"/>
        <dbReference type="ChEBI" id="CHEBI:78497"/>
        <dbReference type="ChEBI" id="CHEBI:456215"/>
        <dbReference type="EC" id="6.1.1.7"/>
    </reaction>
</comment>
<keyword evidence="3 14" id="KW-0820">tRNA-binding</keyword>
<name>A0A7L6N1Z0_9MOLU</name>
<keyword evidence="2 14" id="KW-0963">Cytoplasm</keyword>
<dbReference type="FunFam" id="3.10.310.40:FF:000001">
    <property type="entry name" value="Alanine--tRNA ligase"/>
    <property type="match status" value="1"/>
</dbReference>
<dbReference type="Gene3D" id="3.30.980.10">
    <property type="entry name" value="Threonyl-trna Synthetase, Chain A, domain 2"/>
    <property type="match status" value="1"/>
</dbReference>
<dbReference type="AlphaFoldDB" id="A0A7L6N1Z0"/>
<keyword evidence="5 14" id="KW-0479">Metal-binding</keyword>
<dbReference type="SMART" id="SM00863">
    <property type="entry name" value="tRNA_SAD"/>
    <property type="match status" value="1"/>
</dbReference>
<dbReference type="HAMAP" id="MF_00036_B">
    <property type="entry name" value="Ala_tRNA_synth_B"/>
    <property type="match status" value="1"/>
</dbReference>
<evidence type="ECO:0000256" key="14">
    <source>
        <dbReference type="HAMAP-Rule" id="MF_00036"/>
    </source>
</evidence>
<dbReference type="Proteomes" id="UP000512167">
    <property type="component" value="Chromosome"/>
</dbReference>
<keyword evidence="6 14" id="KW-0547">Nucleotide-binding</keyword>
<evidence type="ECO:0000313" key="17">
    <source>
        <dbReference type="EMBL" id="QLY39452.1"/>
    </source>
</evidence>
<evidence type="ECO:0000256" key="1">
    <source>
        <dbReference type="ARBA" id="ARBA00008226"/>
    </source>
</evidence>
<dbReference type="PROSITE" id="PS50860">
    <property type="entry name" value="AA_TRNA_LIGASE_II_ALA"/>
    <property type="match status" value="1"/>
</dbReference>
<feature type="binding site" evidence="14">
    <location>
        <position position="551"/>
    </location>
    <ligand>
        <name>Zn(2+)</name>
        <dbReference type="ChEBI" id="CHEBI:29105"/>
    </ligand>
</feature>
<dbReference type="GO" id="GO:0004813">
    <property type="term" value="F:alanine-tRNA ligase activity"/>
    <property type="evidence" value="ECO:0007669"/>
    <property type="project" value="UniProtKB-UniRule"/>
</dbReference>
<dbReference type="GO" id="GO:0005829">
    <property type="term" value="C:cytosol"/>
    <property type="evidence" value="ECO:0007669"/>
    <property type="project" value="TreeGrafter"/>
</dbReference>
<evidence type="ECO:0000256" key="9">
    <source>
        <dbReference type="ARBA" id="ARBA00022884"/>
    </source>
</evidence>
<dbReference type="InterPro" id="IPR002318">
    <property type="entry name" value="Ala-tRNA-lgiase_IIc"/>
</dbReference>
<accession>A0A7L6N1Z0</accession>
<dbReference type="Gene3D" id="3.30.930.10">
    <property type="entry name" value="Bira Bifunctional Protein, Domain 2"/>
    <property type="match status" value="1"/>
</dbReference>
<keyword evidence="10 14" id="KW-0648">Protein biosynthesis</keyword>
<dbReference type="SUPFAM" id="SSF50447">
    <property type="entry name" value="Translation proteins"/>
    <property type="match status" value="1"/>
</dbReference>
<dbReference type="KEGG" id="tbk:HF295_00685"/>
<dbReference type="GO" id="GO:0002161">
    <property type="term" value="F:aminoacyl-tRNA deacylase activity"/>
    <property type="evidence" value="ECO:0007669"/>
    <property type="project" value="TreeGrafter"/>
</dbReference>
<feature type="binding site" evidence="14">
    <location>
        <position position="547"/>
    </location>
    <ligand>
        <name>Zn(2+)</name>
        <dbReference type="ChEBI" id="CHEBI:29105"/>
    </ligand>
</feature>
<evidence type="ECO:0000256" key="13">
    <source>
        <dbReference type="ARBA" id="ARBA00048300"/>
    </source>
</evidence>
<dbReference type="GO" id="GO:0005524">
    <property type="term" value="F:ATP binding"/>
    <property type="evidence" value="ECO:0007669"/>
    <property type="project" value="UniProtKB-UniRule"/>
</dbReference>
<dbReference type="PANTHER" id="PTHR11777:SF9">
    <property type="entry name" value="ALANINE--TRNA LIGASE, CYTOPLASMIC"/>
    <property type="match status" value="1"/>
</dbReference>
<dbReference type="InterPro" id="IPR003156">
    <property type="entry name" value="DHHA1_dom"/>
</dbReference>
<dbReference type="EMBL" id="CP051151">
    <property type="protein sequence ID" value="QLY39452.1"/>
    <property type="molecule type" value="Genomic_DNA"/>
</dbReference>
<dbReference type="InterPro" id="IPR018162">
    <property type="entry name" value="Ala-tRNA-ligase_IIc_anticod-bd"/>
</dbReference>
<dbReference type="InterPro" id="IPR012947">
    <property type="entry name" value="tRNA_SAD"/>
</dbReference>
<keyword evidence="11 14" id="KW-0030">Aminoacyl-tRNA synthetase</keyword>
<evidence type="ECO:0000256" key="12">
    <source>
        <dbReference type="ARBA" id="ARBA00024779"/>
    </source>
</evidence>
<keyword evidence="4 14" id="KW-0436">Ligase</keyword>
<comment type="cofactor">
    <cofactor evidence="14">
        <name>Zn(2+)</name>
        <dbReference type="ChEBI" id="CHEBI:29105"/>
    </cofactor>
    <text evidence="14">Binds 1 zinc ion per subunit.</text>
</comment>
<feature type="binding site" evidence="14">
    <location>
        <position position="652"/>
    </location>
    <ligand>
        <name>Zn(2+)</name>
        <dbReference type="ChEBI" id="CHEBI:29105"/>
    </ligand>
</feature>
<comment type="similarity">
    <text evidence="1 14">Belongs to the class-II aminoacyl-tRNA synthetase family.</text>
</comment>
<evidence type="ECO:0000256" key="4">
    <source>
        <dbReference type="ARBA" id="ARBA00022598"/>
    </source>
</evidence>